<reference evidence="1" key="1">
    <citation type="journal article" date="2018" name="DNA Res.">
        <title>Multiple hybrid de novo genome assembly of finger millet, an orphan allotetraploid crop.</title>
        <authorList>
            <person name="Hatakeyama M."/>
            <person name="Aluri S."/>
            <person name="Balachadran M.T."/>
            <person name="Sivarajan S.R."/>
            <person name="Patrignani A."/>
            <person name="Gruter S."/>
            <person name="Poveda L."/>
            <person name="Shimizu-Inatsugi R."/>
            <person name="Baeten J."/>
            <person name="Francoijs K.J."/>
            <person name="Nataraja K.N."/>
            <person name="Reddy Y.A.N."/>
            <person name="Phadnis S."/>
            <person name="Ravikumar R.L."/>
            <person name="Schlapbach R."/>
            <person name="Sreeman S.M."/>
            <person name="Shimizu K.K."/>
        </authorList>
    </citation>
    <scope>NUCLEOTIDE SEQUENCE</scope>
</reference>
<gene>
    <name evidence="1" type="primary">ga02608</name>
    <name evidence="1" type="ORF">PR202_ga02608</name>
</gene>
<dbReference type="SUPFAM" id="SSF50249">
    <property type="entry name" value="Nucleic acid-binding proteins"/>
    <property type="match status" value="1"/>
</dbReference>
<evidence type="ECO:0000313" key="1">
    <source>
        <dbReference type="EMBL" id="GJM86721.1"/>
    </source>
</evidence>
<dbReference type="InterPro" id="IPR051270">
    <property type="entry name" value="Tyrosine-tRNA_ligase_regulator"/>
</dbReference>
<evidence type="ECO:0000313" key="2">
    <source>
        <dbReference type="Proteomes" id="UP001054889"/>
    </source>
</evidence>
<dbReference type="PANTHER" id="PTHR11586">
    <property type="entry name" value="TRNA-AMINOACYLATION COFACTOR ARC1 FAMILY MEMBER"/>
    <property type="match status" value="1"/>
</dbReference>
<dbReference type="EMBL" id="BQKI01000001">
    <property type="protein sequence ID" value="GJM86721.1"/>
    <property type="molecule type" value="Genomic_DNA"/>
</dbReference>
<dbReference type="AlphaFoldDB" id="A0AAV5BKJ4"/>
<comment type="caution">
    <text evidence="1">The sequence shown here is derived from an EMBL/GenBank/DDBJ whole genome shotgun (WGS) entry which is preliminary data.</text>
</comment>
<dbReference type="InterPro" id="IPR012340">
    <property type="entry name" value="NA-bd_OB-fold"/>
</dbReference>
<protein>
    <submittedName>
        <fullName evidence="1">Uncharacterized protein</fullName>
    </submittedName>
</protein>
<name>A0AAV5BKJ4_ELECO</name>
<accession>A0AAV5BKJ4</accession>
<reference evidence="1" key="2">
    <citation type="submission" date="2021-12" db="EMBL/GenBank/DDBJ databases">
        <title>Resequencing data analysis of finger millet.</title>
        <authorList>
            <person name="Hatakeyama M."/>
            <person name="Aluri S."/>
            <person name="Balachadran M.T."/>
            <person name="Sivarajan S.R."/>
            <person name="Poveda L."/>
            <person name="Shimizu-Inatsugi R."/>
            <person name="Schlapbach R."/>
            <person name="Sreeman S.M."/>
            <person name="Shimizu K.K."/>
        </authorList>
    </citation>
    <scope>NUCLEOTIDE SEQUENCE</scope>
</reference>
<dbReference type="Gene3D" id="2.40.50.140">
    <property type="entry name" value="Nucleic acid-binding proteins"/>
    <property type="match status" value="1"/>
</dbReference>
<dbReference type="Proteomes" id="UP001054889">
    <property type="component" value="Unassembled WGS sequence"/>
</dbReference>
<dbReference type="PANTHER" id="PTHR11586:SF33">
    <property type="entry name" value="AMINOACYL TRNA SYNTHASE COMPLEX-INTERACTING MULTIFUNCTIONAL PROTEIN 1"/>
    <property type="match status" value="1"/>
</dbReference>
<sequence length="76" mass="8088">MVLAASNEDQSKVELVEPPAAAAVGERITLVGYSGEPEASLGKSKVWEKVAADLHSNGELVATRMSPSRLLLERAR</sequence>
<organism evidence="1 2">
    <name type="scientific">Eleusine coracana subsp. coracana</name>
    <dbReference type="NCBI Taxonomy" id="191504"/>
    <lineage>
        <taxon>Eukaryota</taxon>
        <taxon>Viridiplantae</taxon>
        <taxon>Streptophyta</taxon>
        <taxon>Embryophyta</taxon>
        <taxon>Tracheophyta</taxon>
        <taxon>Spermatophyta</taxon>
        <taxon>Magnoliopsida</taxon>
        <taxon>Liliopsida</taxon>
        <taxon>Poales</taxon>
        <taxon>Poaceae</taxon>
        <taxon>PACMAD clade</taxon>
        <taxon>Chloridoideae</taxon>
        <taxon>Cynodonteae</taxon>
        <taxon>Eleusininae</taxon>
        <taxon>Eleusine</taxon>
    </lineage>
</organism>
<proteinExistence type="predicted"/>
<keyword evidence="2" id="KW-1185">Reference proteome</keyword>